<keyword evidence="3 6" id="KW-0812">Transmembrane</keyword>
<keyword evidence="5 6" id="KW-0472">Membrane</keyword>
<feature type="transmembrane region" description="Helical" evidence="6">
    <location>
        <begin position="243"/>
        <end position="266"/>
    </location>
</feature>
<feature type="transmembrane region" description="Helical" evidence="6">
    <location>
        <begin position="334"/>
        <end position="361"/>
    </location>
</feature>
<dbReference type="EMBL" id="JABVED010000003">
    <property type="protein sequence ID" value="MBC6447207.1"/>
    <property type="molecule type" value="Genomic_DNA"/>
</dbReference>
<feature type="transmembrane region" description="Helical" evidence="6">
    <location>
        <begin position="203"/>
        <end position="223"/>
    </location>
</feature>
<keyword evidence="2" id="KW-0813">Transport</keyword>
<accession>A0ABR7L3P9</accession>
<evidence type="ECO:0000256" key="3">
    <source>
        <dbReference type="ARBA" id="ARBA00022692"/>
    </source>
</evidence>
<evidence type="ECO:0000313" key="7">
    <source>
        <dbReference type="EMBL" id="MBC6447207.1"/>
    </source>
</evidence>
<keyword evidence="8" id="KW-1185">Reference proteome</keyword>
<name>A0ABR7L3P9_9PSEU</name>
<organism evidence="7 8">
    <name type="scientific">Actinokineospora xionganensis</name>
    <dbReference type="NCBI Taxonomy" id="2684470"/>
    <lineage>
        <taxon>Bacteria</taxon>
        <taxon>Bacillati</taxon>
        <taxon>Actinomycetota</taxon>
        <taxon>Actinomycetes</taxon>
        <taxon>Pseudonocardiales</taxon>
        <taxon>Pseudonocardiaceae</taxon>
        <taxon>Actinokineospora</taxon>
    </lineage>
</organism>
<evidence type="ECO:0000256" key="5">
    <source>
        <dbReference type="ARBA" id="ARBA00023136"/>
    </source>
</evidence>
<feature type="transmembrane region" description="Helical" evidence="6">
    <location>
        <begin position="432"/>
        <end position="457"/>
    </location>
</feature>
<dbReference type="Proteomes" id="UP000734823">
    <property type="component" value="Unassembled WGS sequence"/>
</dbReference>
<dbReference type="PANTHER" id="PTHR11706:SF33">
    <property type="entry name" value="NATURAL RESISTANCE-ASSOCIATED MACROPHAGE PROTEIN 2"/>
    <property type="match status" value="1"/>
</dbReference>
<dbReference type="PRINTS" id="PR00447">
    <property type="entry name" value="NATRESASSCMP"/>
</dbReference>
<reference evidence="7 8" key="1">
    <citation type="submission" date="2020-06" db="EMBL/GenBank/DDBJ databases">
        <title>Actinokineospora xiongansis sp. nov., isolated from soil of Baiyangdian.</title>
        <authorList>
            <person name="Zhang X."/>
        </authorList>
    </citation>
    <scope>NUCLEOTIDE SEQUENCE [LARGE SCALE GENOMIC DNA]</scope>
    <source>
        <strain evidence="7 8">HBU206404</strain>
    </source>
</reference>
<evidence type="ECO:0000313" key="8">
    <source>
        <dbReference type="Proteomes" id="UP000734823"/>
    </source>
</evidence>
<dbReference type="NCBIfam" id="NF001923">
    <property type="entry name" value="PRK00701.1"/>
    <property type="match status" value="1"/>
</dbReference>
<sequence>MGPRLQLCQGCQLSGQVTGGLPESDYSARKRARWLTEQHHVSKLASARGGADLATTADSRVRAGAPLIGPGFVVAIAYVDPGNVATSTAAGVRYGYALLWVVIGTTVLAGMIQYLAAKLGLVTGQSLPEAVRDRLGTPARLAYWAQAELVLVATGLAEVLGGAIALNLLFDVPLLLGGIITATVSTGLLVMRDQAGQRKFEHVVVALLAIVGIGFLAGLVAAPPSDADILSGVTPRYIGPDSLWLMVGMLGATVMPHAVYLHSALAKDRGARASTEGLTRALRTTRADVATAMSLAGLVNLAVLMLAAGALPAMSDVDCLAEAHAAVGEHLGPVFALLFAVGLLASGLASTAVSTHAGAVVMSGLLHKQVPLAARRLFTLVPAIALLTIADDPTRTLVGTQVVLSFGLPFALIPLVILTSRRTLMGSRTNHPAVTAVVWVVTAAVIVLDAGLVWLTVTN</sequence>
<dbReference type="NCBIfam" id="NF037982">
    <property type="entry name" value="Nramp_1"/>
    <property type="match status" value="1"/>
</dbReference>
<dbReference type="InterPro" id="IPR001046">
    <property type="entry name" value="NRAMP_fam"/>
</dbReference>
<keyword evidence="4 6" id="KW-1133">Transmembrane helix</keyword>
<feature type="transmembrane region" description="Helical" evidence="6">
    <location>
        <begin position="287"/>
        <end position="314"/>
    </location>
</feature>
<dbReference type="PANTHER" id="PTHR11706">
    <property type="entry name" value="SOLUTE CARRIER PROTEIN FAMILY 11 MEMBER"/>
    <property type="match status" value="1"/>
</dbReference>
<evidence type="ECO:0000256" key="6">
    <source>
        <dbReference type="SAM" id="Phobius"/>
    </source>
</evidence>
<dbReference type="Pfam" id="PF01566">
    <property type="entry name" value="Nramp"/>
    <property type="match status" value="1"/>
</dbReference>
<gene>
    <name evidence="7" type="ORF">GPZ80_08480</name>
</gene>
<protein>
    <submittedName>
        <fullName evidence="7">Nramp family divalent metal transporter</fullName>
    </submittedName>
</protein>
<evidence type="ECO:0000256" key="2">
    <source>
        <dbReference type="ARBA" id="ARBA00022448"/>
    </source>
</evidence>
<feature type="transmembrane region" description="Helical" evidence="6">
    <location>
        <begin position="402"/>
        <end position="420"/>
    </location>
</feature>
<evidence type="ECO:0000256" key="1">
    <source>
        <dbReference type="ARBA" id="ARBA00004141"/>
    </source>
</evidence>
<proteinExistence type="predicted"/>
<comment type="subcellular location">
    <subcellularLocation>
        <location evidence="1">Membrane</location>
        <topology evidence="1">Multi-pass membrane protein</topology>
    </subcellularLocation>
</comment>
<feature type="transmembrane region" description="Helical" evidence="6">
    <location>
        <begin position="172"/>
        <end position="191"/>
    </location>
</feature>
<evidence type="ECO:0000256" key="4">
    <source>
        <dbReference type="ARBA" id="ARBA00022989"/>
    </source>
</evidence>
<comment type="caution">
    <text evidence="7">The sequence shown here is derived from an EMBL/GenBank/DDBJ whole genome shotgun (WGS) entry which is preliminary data.</text>
</comment>
<feature type="transmembrane region" description="Helical" evidence="6">
    <location>
        <begin position="97"/>
        <end position="121"/>
    </location>
</feature>